<evidence type="ECO:0000256" key="2">
    <source>
        <dbReference type="ARBA" id="ARBA00023015"/>
    </source>
</evidence>
<gene>
    <name evidence="6" type="ORF">A45J_0422</name>
</gene>
<name>A0A5J4L075_9ZZZZ</name>
<dbReference type="Gene3D" id="3.40.190.290">
    <property type="match status" value="1"/>
</dbReference>
<dbReference type="GO" id="GO:0000976">
    <property type="term" value="F:transcription cis-regulatory region binding"/>
    <property type="evidence" value="ECO:0007669"/>
    <property type="project" value="TreeGrafter"/>
</dbReference>
<dbReference type="PANTHER" id="PTHR30126:SF64">
    <property type="entry name" value="HTH-TYPE TRANSCRIPTIONAL REGULATOR CITR"/>
    <property type="match status" value="1"/>
</dbReference>
<dbReference type="InterPro" id="IPR047788">
    <property type="entry name" value="LysR-like_Sec_metab"/>
</dbReference>
<dbReference type="PRINTS" id="PR00039">
    <property type="entry name" value="HTHLYSR"/>
</dbReference>
<keyword evidence="4" id="KW-0804">Transcription</keyword>
<dbReference type="SUPFAM" id="SSF46785">
    <property type="entry name" value="Winged helix' DNA-binding domain"/>
    <property type="match status" value="1"/>
</dbReference>
<dbReference type="Pfam" id="PF03466">
    <property type="entry name" value="LysR_substrate"/>
    <property type="match status" value="1"/>
</dbReference>
<dbReference type="InterPro" id="IPR000847">
    <property type="entry name" value="LysR_HTH_N"/>
</dbReference>
<dbReference type="PANTHER" id="PTHR30126">
    <property type="entry name" value="HTH-TYPE TRANSCRIPTIONAL REGULATOR"/>
    <property type="match status" value="1"/>
</dbReference>
<evidence type="ECO:0000259" key="5">
    <source>
        <dbReference type="PROSITE" id="PS50931"/>
    </source>
</evidence>
<evidence type="ECO:0000313" key="6">
    <source>
        <dbReference type="EMBL" id="GER92702.1"/>
    </source>
</evidence>
<dbReference type="InterPro" id="IPR005119">
    <property type="entry name" value="LysR_subst-bd"/>
</dbReference>
<dbReference type="GO" id="GO:0003700">
    <property type="term" value="F:DNA-binding transcription factor activity"/>
    <property type="evidence" value="ECO:0007669"/>
    <property type="project" value="InterPro"/>
</dbReference>
<proteinExistence type="inferred from homology"/>
<dbReference type="PROSITE" id="PS50931">
    <property type="entry name" value="HTH_LYSR"/>
    <property type="match status" value="1"/>
</dbReference>
<evidence type="ECO:0000256" key="1">
    <source>
        <dbReference type="ARBA" id="ARBA00009437"/>
    </source>
</evidence>
<keyword evidence="3" id="KW-0238">DNA-binding</keyword>
<feature type="domain" description="HTH lysR-type" evidence="5">
    <location>
        <begin position="1"/>
        <end position="60"/>
    </location>
</feature>
<accession>A0A5J4L075</accession>
<protein>
    <submittedName>
        <fullName evidence="6">LysR family transcriptional regulator</fullName>
    </submittedName>
</protein>
<dbReference type="CDD" id="cd08420">
    <property type="entry name" value="PBP2_CysL_like"/>
    <property type="match status" value="1"/>
</dbReference>
<dbReference type="NCBIfam" id="NF040786">
    <property type="entry name" value="LysR_Sec_metab"/>
    <property type="match status" value="1"/>
</dbReference>
<sequence>MGMEDHKLKVFCTVAETKSFSKTSEIIHLTQPAVSLQIQALEEIYETKLFDRSSSFINLTPAGEILYKYAKDILNLYAEAEKEIGKITGLIKGSITIGASTTIGNYVLPSVIADFKKNHPKIKINVFIGNTKRIIDLLNSGGIDIGLVEGETSRHKIKTDPIITDELVFIIPPFHHWAKKKVVSILEITKEPFILREEGSGTRQMIEKYLSEHGINTSDMRIALVLGSTESIKEAVENGMGISIVSKWAARKEVKYGSLRLITPKEEKILRNFSLVMQKNSVLSHAVDEFLAYLKSYPYDTLLSERQ</sequence>
<dbReference type="InterPro" id="IPR036390">
    <property type="entry name" value="WH_DNA-bd_sf"/>
</dbReference>
<comment type="caution">
    <text evidence="6">The sequence shown here is derived from an EMBL/GenBank/DDBJ whole genome shotgun (WGS) entry which is preliminary data.</text>
</comment>
<evidence type="ECO:0000256" key="3">
    <source>
        <dbReference type="ARBA" id="ARBA00023125"/>
    </source>
</evidence>
<dbReference type="SUPFAM" id="SSF53850">
    <property type="entry name" value="Periplasmic binding protein-like II"/>
    <property type="match status" value="1"/>
</dbReference>
<dbReference type="Pfam" id="PF00126">
    <property type="entry name" value="HTH_1"/>
    <property type="match status" value="1"/>
</dbReference>
<organism evidence="6">
    <name type="scientific">hot springs metagenome</name>
    <dbReference type="NCBI Taxonomy" id="433727"/>
    <lineage>
        <taxon>unclassified sequences</taxon>
        <taxon>metagenomes</taxon>
        <taxon>ecological metagenomes</taxon>
    </lineage>
</organism>
<evidence type="ECO:0000256" key="4">
    <source>
        <dbReference type="ARBA" id="ARBA00023163"/>
    </source>
</evidence>
<dbReference type="AlphaFoldDB" id="A0A5J4L075"/>
<dbReference type="Gene3D" id="1.10.10.10">
    <property type="entry name" value="Winged helix-like DNA-binding domain superfamily/Winged helix DNA-binding domain"/>
    <property type="match status" value="1"/>
</dbReference>
<dbReference type="FunFam" id="1.10.10.10:FF:000001">
    <property type="entry name" value="LysR family transcriptional regulator"/>
    <property type="match status" value="1"/>
</dbReference>
<dbReference type="InterPro" id="IPR036388">
    <property type="entry name" value="WH-like_DNA-bd_sf"/>
</dbReference>
<reference evidence="6" key="1">
    <citation type="submission" date="2019-10" db="EMBL/GenBank/DDBJ databases">
        <title>Metagenomic sequencing of thiosulfate-disproportionating enrichment culture.</title>
        <authorList>
            <person name="Umezawa K."/>
            <person name="Kojima H."/>
            <person name="Fukui M."/>
        </authorList>
    </citation>
    <scope>NUCLEOTIDE SEQUENCE</scope>
    <source>
        <strain evidence="6">45J</strain>
    </source>
</reference>
<dbReference type="EMBL" id="BLAB01000001">
    <property type="protein sequence ID" value="GER92702.1"/>
    <property type="molecule type" value="Genomic_DNA"/>
</dbReference>
<comment type="similarity">
    <text evidence="1">Belongs to the LysR transcriptional regulatory family.</text>
</comment>
<keyword evidence="2" id="KW-0805">Transcription regulation</keyword>